<organism evidence="1 2">
    <name type="scientific">Plenodomus tracheiphilus IPT5</name>
    <dbReference type="NCBI Taxonomy" id="1408161"/>
    <lineage>
        <taxon>Eukaryota</taxon>
        <taxon>Fungi</taxon>
        <taxon>Dikarya</taxon>
        <taxon>Ascomycota</taxon>
        <taxon>Pezizomycotina</taxon>
        <taxon>Dothideomycetes</taxon>
        <taxon>Pleosporomycetidae</taxon>
        <taxon>Pleosporales</taxon>
        <taxon>Pleosporineae</taxon>
        <taxon>Leptosphaeriaceae</taxon>
        <taxon>Plenodomus</taxon>
    </lineage>
</organism>
<sequence>MSVSAKGRPKASPLPSMCAWLAGAGRRWTALATGMAGGPEAEATCTPLWSALCFFRRSWCALYRHMCADMAGLVTPDVQAGDHRCMVHCAGGMDTRLRRGRRTARLRGMTCGLLVPEGRYRTCRKSSGDEQCKRAATMCGSRHAPALLDPVAARLSVREVQNRGSHDCPNRAAALLLRGAISISAFLFGSTCPCLSATLQHPCSQHTFMWAWGCQKESTLEKPYQVVPVPTLPPY</sequence>
<evidence type="ECO:0000313" key="2">
    <source>
        <dbReference type="Proteomes" id="UP000799423"/>
    </source>
</evidence>
<name>A0A6A7BLZ2_9PLEO</name>
<dbReference type="Proteomes" id="UP000799423">
    <property type="component" value="Unassembled WGS sequence"/>
</dbReference>
<accession>A0A6A7BLZ2</accession>
<keyword evidence="2" id="KW-1185">Reference proteome</keyword>
<proteinExistence type="predicted"/>
<protein>
    <submittedName>
        <fullName evidence="1">Uncharacterized protein</fullName>
    </submittedName>
</protein>
<dbReference type="EMBL" id="MU006290">
    <property type="protein sequence ID" value="KAF2855525.1"/>
    <property type="molecule type" value="Genomic_DNA"/>
</dbReference>
<evidence type="ECO:0000313" key="1">
    <source>
        <dbReference type="EMBL" id="KAF2855525.1"/>
    </source>
</evidence>
<gene>
    <name evidence="1" type="ORF">T440DRAFT_504167</name>
</gene>
<reference evidence="1" key="1">
    <citation type="submission" date="2020-01" db="EMBL/GenBank/DDBJ databases">
        <authorList>
            <consortium name="DOE Joint Genome Institute"/>
            <person name="Haridas S."/>
            <person name="Albert R."/>
            <person name="Binder M."/>
            <person name="Bloem J."/>
            <person name="Labutti K."/>
            <person name="Salamov A."/>
            <person name="Andreopoulos B."/>
            <person name="Baker S.E."/>
            <person name="Barry K."/>
            <person name="Bills G."/>
            <person name="Bluhm B.H."/>
            <person name="Cannon C."/>
            <person name="Castanera R."/>
            <person name="Culley D.E."/>
            <person name="Daum C."/>
            <person name="Ezra D."/>
            <person name="Gonzalez J.B."/>
            <person name="Henrissat B."/>
            <person name="Kuo A."/>
            <person name="Liang C."/>
            <person name="Lipzen A."/>
            <person name="Lutzoni F."/>
            <person name="Magnuson J."/>
            <person name="Mondo S."/>
            <person name="Nolan M."/>
            <person name="Ohm R."/>
            <person name="Pangilinan J."/>
            <person name="Park H.-J."/>
            <person name="Ramirez L."/>
            <person name="Alfaro M."/>
            <person name="Sun H."/>
            <person name="Tritt A."/>
            <person name="Yoshinaga Y."/>
            <person name="Zwiers L.-H."/>
            <person name="Turgeon B.G."/>
            <person name="Goodwin S.B."/>
            <person name="Spatafora J.W."/>
            <person name="Crous P.W."/>
            <person name="Grigoriev I.V."/>
        </authorList>
    </citation>
    <scope>NUCLEOTIDE SEQUENCE</scope>
    <source>
        <strain evidence="1">IPT5</strain>
    </source>
</reference>
<dbReference type="AlphaFoldDB" id="A0A6A7BLZ2"/>